<dbReference type="AlphaFoldDB" id="A0A4R6RAA0"/>
<dbReference type="InterPro" id="IPR011385">
    <property type="entry name" value="Site-sp_rcmbase"/>
</dbReference>
<dbReference type="EMBL" id="SNXW01000005">
    <property type="protein sequence ID" value="TDP83010.1"/>
    <property type="molecule type" value="Genomic_DNA"/>
</dbReference>
<feature type="transmembrane region" description="Helical" evidence="1">
    <location>
        <begin position="425"/>
        <end position="446"/>
    </location>
</feature>
<dbReference type="Proteomes" id="UP000294593">
    <property type="component" value="Unassembled WGS sequence"/>
</dbReference>
<feature type="transmembrane region" description="Helical" evidence="1">
    <location>
        <begin position="537"/>
        <end position="557"/>
    </location>
</feature>
<feature type="transmembrane region" description="Helical" evidence="1">
    <location>
        <begin position="651"/>
        <end position="675"/>
    </location>
</feature>
<dbReference type="Pfam" id="PF10136">
    <property type="entry name" value="SpecificRecomb"/>
    <property type="match status" value="2"/>
</dbReference>
<proteinExistence type="predicted"/>
<sequence>MAVFSRWVRPFTRRAWWPRPGNGFDIEALLDAADAQAVPVERHIWLIRLLDWVRRGEPVSGMQCVVRLLDASAHPARRERVVALLAATWRDTDVAALLADFGFSPRAAFLNELGERLRGRVLPQSPETHDLAVLFGLLFSDADDADWLAALDAATLDGIGALWQDALAHDATPFGDPQRAPLGWRDAFYDAMLYLATQVRAIGFSPAFRGRMGISVSRDFDVVGADPSDGELGGQGDASTRAAFRQLTHVIERMRDHALAIASAPSPEATQAPTATLLQEAQYLRVLLDTCAEAARGLHGHLDTQGISVNLVFQIDQLCERCRRIALLLDVVLAPQPGPALHRLVLTLVTIGRDRRSVRALFSQHTSQLARRVAERSAETGEHYITRTRAEYMNMLARASGGGAVLAGTTFMKFVVLSLGLSPFLAGFGAGVNYAVSFVLVQWLHFTVATKQPAMTAPAMAAKLADVRSDEAVEGFVDEVAHLLRSQMAGIVGNLMVVAPLVLGVQALAWWVNGRPLINAHEAHHVLETLTLLGPTLWYAAFTGVLLFASSILAGWAENAFVLHRLDSALRFNPHIQAWLGEARAARWSAWWRENVSGLAANISLGLMLGIVPVLGHFFGLPLDVRHVTLSTGQVAAAVGTLGMPVLHEPALWWCVAALPLTGVLNVGVSFVLALRVAVRSRGVRVTDRARLWRAVLRRLLRQPGSFLLPPRSLG</sequence>
<keyword evidence="1" id="KW-1133">Transmembrane helix</keyword>
<feature type="transmembrane region" description="Helical" evidence="1">
    <location>
        <begin position="491"/>
        <end position="512"/>
    </location>
</feature>
<protein>
    <submittedName>
        <fullName evidence="2">Site-specific recombinase</fullName>
    </submittedName>
</protein>
<dbReference type="OrthoDB" id="5688397at2"/>
<dbReference type="RefSeq" id="WP_133609042.1">
    <property type="nucleotide sequence ID" value="NZ_SNXW01000005.1"/>
</dbReference>
<reference evidence="2 3" key="1">
    <citation type="submission" date="2019-03" db="EMBL/GenBank/DDBJ databases">
        <title>Genomic Encyclopedia of Type Strains, Phase IV (KMG-IV): sequencing the most valuable type-strain genomes for metagenomic binning, comparative biology and taxonomic classification.</title>
        <authorList>
            <person name="Goeker M."/>
        </authorList>
    </citation>
    <scope>NUCLEOTIDE SEQUENCE [LARGE SCALE GENOMIC DNA]</scope>
    <source>
        <strain evidence="2 3">DSM 11901</strain>
    </source>
</reference>
<organism evidence="2 3">
    <name type="scientific">Aquabacterium commune</name>
    <dbReference type="NCBI Taxonomy" id="70586"/>
    <lineage>
        <taxon>Bacteria</taxon>
        <taxon>Pseudomonadati</taxon>
        <taxon>Pseudomonadota</taxon>
        <taxon>Betaproteobacteria</taxon>
        <taxon>Burkholderiales</taxon>
        <taxon>Aquabacterium</taxon>
    </lineage>
</organism>
<evidence type="ECO:0000313" key="2">
    <source>
        <dbReference type="EMBL" id="TDP83010.1"/>
    </source>
</evidence>
<dbReference type="PIRSF" id="PIRSF015380">
    <property type="entry name" value="Site-sp_rcmb"/>
    <property type="match status" value="1"/>
</dbReference>
<keyword evidence="3" id="KW-1185">Reference proteome</keyword>
<feature type="transmembrane region" description="Helical" evidence="1">
    <location>
        <begin position="599"/>
        <end position="620"/>
    </location>
</feature>
<evidence type="ECO:0000313" key="3">
    <source>
        <dbReference type="Proteomes" id="UP000294593"/>
    </source>
</evidence>
<keyword evidence="1" id="KW-0472">Membrane</keyword>
<evidence type="ECO:0000256" key="1">
    <source>
        <dbReference type="SAM" id="Phobius"/>
    </source>
</evidence>
<comment type="caution">
    <text evidence="2">The sequence shown here is derived from an EMBL/GenBank/DDBJ whole genome shotgun (WGS) entry which is preliminary data.</text>
</comment>
<keyword evidence="1" id="KW-0812">Transmembrane</keyword>
<accession>A0A4R6RAA0</accession>
<name>A0A4R6RAA0_9BURK</name>
<gene>
    <name evidence="2" type="ORF">EV672_105197</name>
</gene>